<dbReference type="SUPFAM" id="SSF53474">
    <property type="entry name" value="alpha/beta-Hydrolases"/>
    <property type="match status" value="1"/>
</dbReference>
<feature type="domain" description="Dienelactone hydrolase" evidence="1">
    <location>
        <begin position="89"/>
        <end position="207"/>
    </location>
</feature>
<dbReference type="EMBL" id="AP022601">
    <property type="protein sequence ID" value="BBY95098.1"/>
    <property type="molecule type" value="Genomic_DNA"/>
</dbReference>
<dbReference type="Proteomes" id="UP000465785">
    <property type="component" value="Chromosome"/>
</dbReference>
<dbReference type="KEGG" id="mgau:MGALJ_47670"/>
<sequence>MSTTSDLPTSSHTARRRFRPALGAALTAFGVIALTSCAPSSGEMTQGDSAVSQAGTWDKTFPQSDRVDVEKVTFDNRLGINLVGDLYIPKNIDRAVRHPAIIVGHPYGGVKEQSSGLYAQQMAERGFVTLAFDASYGGESGGSPRNIASPEAFTEDFSSAVDYLGTNSLVDRDRIGVIGVCGSGSFSLSAAAADPRIRALATVSMYDMGRAMRQGLNDTVPEEQRQQTLRQVADQRWAEVDGEQPQMVPGTPVELTDQSTAVEREFFDYYRTPRGEHPRSTTAFTLTSNPAMNGYYPFTQIASISPRPLLFIAGEKAHSRYFSEDAFARAAGPKDLVIVPGAGHVDLYDRIEMIPFDTLTEFFAEKLG</sequence>
<dbReference type="InterPro" id="IPR051411">
    <property type="entry name" value="Polyketide_trans_af380"/>
</dbReference>
<dbReference type="Gene3D" id="1.10.10.800">
    <property type="match status" value="1"/>
</dbReference>
<protein>
    <recommendedName>
        <fullName evidence="1">Dienelactone hydrolase domain-containing protein</fullName>
    </recommendedName>
</protein>
<accession>A0A9W4B6U2</accession>
<dbReference type="RefSeq" id="WP_197905551.1">
    <property type="nucleotide sequence ID" value="NZ_AP022601.1"/>
</dbReference>
<evidence type="ECO:0000313" key="2">
    <source>
        <dbReference type="EMBL" id="BBY95098.1"/>
    </source>
</evidence>
<gene>
    <name evidence="2" type="ORF">MGALJ_47670</name>
</gene>
<dbReference type="Gene3D" id="3.40.50.1820">
    <property type="entry name" value="alpha/beta hydrolase"/>
    <property type="match status" value="1"/>
</dbReference>
<keyword evidence="3" id="KW-1185">Reference proteome</keyword>
<dbReference type="InterPro" id="IPR029058">
    <property type="entry name" value="AB_hydrolase_fold"/>
</dbReference>
<proteinExistence type="predicted"/>
<dbReference type="InterPro" id="IPR002925">
    <property type="entry name" value="Dienelactn_hydro"/>
</dbReference>
<reference evidence="2 3" key="1">
    <citation type="journal article" date="2019" name="Emerg. Microbes Infect.">
        <title>Comprehensive subspecies identification of 175 nontuberculous mycobacteria species based on 7547 genomic profiles.</title>
        <authorList>
            <person name="Matsumoto Y."/>
            <person name="Kinjo T."/>
            <person name="Motooka D."/>
            <person name="Nabeya D."/>
            <person name="Jung N."/>
            <person name="Uechi K."/>
            <person name="Horii T."/>
            <person name="Iida T."/>
            <person name="Fujita J."/>
            <person name="Nakamura S."/>
        </authorList>
    </citation>
    <scope>NUCLEOTIDE SEQUENCE [LARGE SCALE GENOMIC DNA]</scope>
    <source>
        <strain evidence="2 3">JCM 6399</strain>
    </source>
</reference>
<dbReference type="GO" id="GO:0016787">
    <property type="term" value="F:hydrolase activity"/>
    <property type="evidence" value="ECO:0007669"/>
    <property type="project" value="InterPro"/>
</dbReference>
<organism evidence="2 3">
    <name type="scientific">Mycobacterium gallinarum</name>
    <dbReference type="NCBI Taxonomy" id="39689"/>
    <lineage>
        <taxon>Bacteria</taxon>
        <taxon>Bacillati</taxon>
        <taxon>Actinomycetota</taxon>
        <taxon>Actinomycetes</taxon>
        <taxon>Mycobacteriales</taxon>
        <taxon>Mycobacteriaceae</taxon>
        <taxon>Mycobacterium</taxon>
    </lineage>
</organism>
<dbReference type="PANTHER" id="PTHR47751:SF1">
    <property type="entry name" value="SUPERFAMILY HYDROLASE, PUTATIVE (AFU_ORTHOLOGUE AFUA_2G16580)-RELATED"/>
    <property type="match status" value="1"/>
</dbReference>
<dbReference type="PANTHER" id="PTHR47751">
    <property type="entry name" value="SUPERFAMILY HYDROLASE, PUTATIVE (AFU_ORTHOLOGUE AFUA_2G16580)-RELATED"/>
    <property type="match status" value="1"/>
</dbReference>
<evidence type="ECO:0000313" key="3">
    <source>
        <dbReference type="Proteomes" id="UP000465785"/>
    </source>
</evidence>
<dbReference type="AlphaFoldDB" id="A0A9W4B6U2"/>
<dbReference type="Pfam" id="PF01738">
    <property type="entry name" value="DLH"/>
    <property type="match status" value="1"/>
</dbReference>
<evidence type="ECO:0000259" key="1">
    <source>
        <dbReference type="Pfam" id="PF01738"/>
    </source>
</evidence>
<name>A0A9W4B6U2_9MYCO</name>